<dbReference type="Pfam" id="PF01151">
    <property type="entry name" value="ELO"/>
    <property type="match status" value="1"/>
</dbReference>
<feature type="transmembrane region" description="Helical" evidence="10">
    <location>
        <begin position="113"/>
        <end position="138"/>
    </location>
</feature>
<dbReference type="PANTHER" id="PTHR11157:SF164">
    <property type="entry name" value="ELONGATION OF VERY LONG CHAIN FATTY ACIDS PROTEIN"/>
    <property type="match status" value="1"/>
</dbReference>
<dbReference type="GO" id="GO:0030148">
    <property type="term" value="P:sphingolipid biosynthetic process"/>
    <property type="evidence" value="ECO:0007669"/>
    <property type="project" value="TreeGrafter"/>
</dbReference>
<comment type="catalytic activity">
    <reaction evidence="10">
        <text>a very-long-chain acyl-CoA + malonyl-CoA + H(+) = a very-long-chain 3-oxoacyl-CoA + CO2 + CoA</text>
        <dbReference type="Rhea" id="RHEA:32727"/>
        <dbReference type="ChEBI" id="CHEBI:15378"/>
        <dbReference type="ChEBI" id="CHEBI:16526"/>
        <dbReference type="ChEBI" id="CHEBI:57287"/>
        <dbReference type="ChEBI" id="CHEBI:57384"/>
        <dbReference type="ChEBI" id="CHEBI:90725"/>
        <dbReference type="ChEBI" id="CHEBI:90736"/>
        <dbReference type="EC" id="2.3.1.199"/>
    </reaction>
</comment>
<keyword evidence="12" id="KW-1185">Reference proteome</keyword>
<dbReference type="VEuPathDB" id="VectorBase:PPAI010481"/>
<evidence type="ECO:0000256" key="8">
    <source>
        <dbReference type="ARBA" id="ARBA00023136"/>
    </source>
</evidence>
<dbReference type="EnsemblMetazoa" id="PPAI010481-RA">
    <property type="protein sequence ID" value="PPAI010481-PA"/>
    <property type="gene ID" value="PPAI010481"/>
</dbReference>
<keyword evidence="2 10" id="KW-0444">Lipid biosynthesis</keyword>
<reference evidence="11" key="1">
    <citation type="submission" date="2022-08" db="UniProtKB">
        <authorList>
            <consortium name="EnsemblMetazoa"/>
        </authorList>
    </citation>
    <scope>IDENTIFICATION</scope>
    <source>
        <strain evidence="11">Israel</strain>
    </source>
</reference>
<evidence type="ECO:0000313" key="12">
    <source>
        <dbReference type="Proteomes" id="UP000092462"/>
    </source>
</evidence>
<dbReference type="EMBL" id="AJVK01008209">
    <property type="status" value="NOT_ANNOTATED_CDS"/>
    <property type="molecule type" value="Genomic_DNA"/>
</dbReference>
<dbReference type="EC" id="2.3.1.199" evidence="10"/>
<keyword evidence="5 10" id="KW-0276">Fatty acid metabolism</keyword>
<evidence type="ECO:0000256" key="2">
    <source>
        <dbReference type="ARBA" id="ARBA00022516"/>
    </source>
</evidence>
<dbReference type="PANTHER" id="PTHR11157">
    <property type="entry name" value="FATTY ACID ACYL TRANSFERASE-RELATED"/>
    <property type="match status" value="1"/>
</dbReference>
<feature type="transmembrane region" description="Helical" evidence="10">
    <location>
        <begin position="61"/>
        <end position="81"/>
    </location>
</feature>
<evidence type="ECO:0000313" key="11">
    <source>
        <dbReference type="EnsemblMetazoa" id="PPAI010481-PA"/>
    </source>
</evidence>
<evidence type="ECO:0000256" key="10">
    <source>
        <dbReference type="RuleBase" id="RU361115"/>
    </source>
</evidence>
<dbReference type="GO" id="GO:0034625">
    <property type="term" value="P:fatty acid elongation, monounsaturated fatty acid"/>
    <property type="evidence" value="ECO:0007669"/>
    <property type="project" value="TreeGrafter"/>
</dbReference>
<keyword evidence="8 10" id="KW-0472">Membrane</keyword>
<dbReference type="GO" id="GO:0034626">
    <property type="term" value="P:fatty acid elongation, polyunsaturated fatty acid"/>
    <property type="evidence" value="ECO:0007669"/>
    <property type="project" value="TreeGrafter"/>
</dbReference>
<dbReference type="GO" id="GO:0042761">
    <property type="term" value="P:very long-chain fatty acid biosynthetic process"/>
    <property type="evidence" value="ECO:0007669"/>
    <property type="project" value="TreeGrafter"/>
</dbReference>
<protein>
    <recommendedName>
        <fullName evidence="10">Elongation of very long chain fatty acids protein</fullName>
        <ecNumber evidence="10">2.3.1.199</ecNumber>
    </recommendedName>
    <alternativeName>
        <fullName evidence="10">Very-long-chain 3-oxoacyl-CoA synthase</fullName>
    </alternativeName>
</protein>
<evidence type="ECO:0000256" key="7">
    <source>
        <dbReference type="ARBA" id="ARBA00023098"/>
    </source>
</evidence>
<dbReference type="EMBL" id="AJVK01008210">
    <property type="status" value="NOT_ANNOTATED_CDS"/>
    <property type="molecule type" value="Genomic_DNA"/>
</dbReference>
<keyword evidence="7 10" id="KW-0443">Lipid metabolism</keyword>
<evidence type="ECO:0000256" key="1">
    <source>
        <dbReference type="ARBA" id="ARBA00004141"/>
    </source>
</evidence>
<feature type="transmembrane region" description="Helical" evidence="10">
    <location>
        <begin position="88"/>
        <end position="107"/>
    </location>
</feature>
<feature type="transmembrane region" description="Helical" evidence="10">
    <location>
        <begin position="179"/>
        <end position="200"/>
    </location>
</feature>
<organism evidence="11 12">
    <name type="scientific">Phlebotomus papatasi</name>
    <name type="common">Sandfly</name>
    <dbReference type="NCBI Taxonomy" id="29031"/>
    <lineage>
        <taxon>Eukaryota</taxon>
        <taxon>Metazoa</taxon>
        <taxon>Ecdysozoa</taxon>
        <taxon>Arthropoda</taxon>
        <taxon>Hexapoda</taxon>
        <taxon>Insecta</taxon>
        <taxon>Pterygota</taxon>
        <taxon>Neoptera</taxon>
        <taxon>Endopterygota</taxon>
        <taxon>Diptera</taxon>
        <taxon>Nematocera</taxon>
        <taxon>Psychodoidea</taxon>
        <taxon>Psychodidae</taxon>
        <taxon>Phlebotomus</taxon>
        <taxon>Phlebotomus</taxon>
    </lineage>
</organism>
<dbReference type="AlphaFoldDB" id="A0A1B0DPP5"/>
<name>A0A1B0DPP5_PHLPP</name>
<accession>A0A1B0DPP5</accession>
<dbReference type="GO" id="GO:0019367">
    <property type="term" value="P:fatty acid elongation, saturated fatty acid"/>
    <property type="evidence" value="ECO:0007669"/>
    <property type="project" value="TreeGrafter"/>
</dbReference>
<keyword evidence="6 10" id="KW-1133">Transmembrane helix</keyword>
<evidence type="ECO:0000256" key="4">
    <source>
        <dbReference type="ARBA" id="ARBA00022692"/>
    </source>
</evidence>
<evidence type="ECO:0000256" key="9">
    <source>
        <dbReference type="ARBA" id="ARBA00023160"/>
    </source>
</evidence>
<keyword evidence="9 10" id="KW-0275">Fatty acid biosynthesis</keyword>
<dbReference type="Proteomes" id="UP000092462">
    <property type="component" value="Unassembled WGS sequence"/>
</dbReference>
<feature type="transmembrane region" description="Helical" evidence="10">
    <location>
        <begin position="12"/>
        <end position="32"/>
    </location>
</feature>
<evidence type="ECO:0000256" key="6">
    <source>
        <dbReference type="ARBA" id="ARBA00022989"/>
    </source>
</evidence>
<dbReference type="InterPro" id="IPR002076">
    <property type="entry name" value="ELO_fam"/>
</dbReference>
<dbReference type="GO" id="GO:0005789">
    <property type="term" value="C:endoplasmic reticulum membrane"/>
    <property type="evidence" value="ECO:0007669"/>
    <property type="project" value="TreeGrafter"/>
</dbReference>
<keyword evidence="3 10" id="KW-0808">Transferase</keyword>
<dbReference type="EMBL" id="AJVK01008208">
    <property type="status" value="NOT_ANNOTATED_CDS"/>
    <property type="molecule type" value="Genomic_DNA"/>
</dbReference>
<evidence type="ECO:0000256" key="3">
    <source>
        <dbReference type="ARBA" id="ARBA00022679"/>
    </source>
</evidence>
<comment type="subcellular location">
    <subcellularLocation>
        <location evidence="1">Membrane</location>
        <topology evidence="1">Multi-pass membrane protein</topology>
    </subcellularLocation>
</comment>
<comment type="similarity">
    <text evidence="10">Belongs to the ELO family.</text>
</comment>
<dbReference type="GO" id="GO:0009922">
    <property type="term" value="F:fatty acid elongase activity"/>
    <property type="evidence" value="ECO:0007669"/>
    <property type="project" value="UniProtKB-EC"/>
</dbReference>
<sequence>MKNRRPYDLKVIIAAYNFSMIVMCCWIIYAYHQVGFYFSTFMSCVEMDFSVNPTLMKGLTITWLVMMTKVIELVDTVFFVLRKKQKQVSVLHVYHHASTLFLCWLGAKYVGTGVAIFSILVNSVVHVLMYSYYFLSIFNNLQRRLRPIKPYITVIQMVQFTMILVHLAVTAYFDCTLPKAILAMYFPNVIVIFYMFYMFFKSTYVRESNKGKK</sequence>
<evidence type="ECO:0000256" key="5">
    <source>
        <dbReference type="ARBA" id="ARBA00022832"/>
    </source>
</evidence>
<keyword evidence="4 10" id="KW-0812">Transmembrane</keyword>
<feature type="transmembrane region" description="Helical" evidence="10">
    <location>
        <begin position="150"/>
        <end position="173"/>
    </location>
</feature>
<dbReference type="VEuPathDB" id="VectorBase:PPAPM1_010809"/>
<proteinExistence type="inferred from homology"/>